<dbReference type="SUPFAM" id="SSF52833">
    <property type="entry name" value="Thioredoxin-like"/>
    <property type="match status" value="1"/>
</dbReference>
<gene>
    <name evidence="4" type="primary">nrdC</name>
    <name evidence="4" type="ORF">PHM1_230</name>
</gene>
<keyword evidence="1" id="KW-1015">Disulfide bond</keyword>
<dbReference type="InterPro" id="IPR014025">
    <property type="entry name" value="Glutaredoxin_subgr"/>
</dbReference>
<dbReference type="InterPro" id="IPR011767">
    <property type="entry name" value="GLR_AS"/>
</dbReference>
<keyword evidence="2" id="KW-0676">Redox-active center</keyword>
<dbReference type="RefSeq" id="YP_004322655.1">
    <property type="nucleotide sequence ID" value="NC_015280.1"/>
</dbReference>
<evidence type="ECO:0000313" key="5">
    <source>
        <dbReference type="Proteomes" id="UP000006530"/>
    </source>
</evidence>
<feature type="domain" description="Glutaredoxin" evidence="3">
    <location>
        <begin position="4"/>
        <end position="60"/>
    </location>
</feature>
<evidence type="ECO:0000259" key="3">
    <source>
        <dbReference type="Pfam" id="PF00462"/>
    </source>
</evidence>
<dbReference type="EMBL" id="GU071101">
    <property type="protein sequence ID" value="ADO98854.1"/>
    <property type="molecule type" value="Genomic_DNA"/>
</dbReference>
<protein>
    <submittedName>
        <fullName evidence="4">Glutaredoxin</fullName>
    </submittedName>
</protein>
<name>E3SN61_9CAUD</name>
<dbReference type="OrthoDB" id="25064at10239"/>
<evidence type="ECO:0000313" key="4">
    <source>
        <dbReference type="EMBL" id="ADO98854.1"/>
    </source>
</evidence>
<keyword evidence="5" id="KW-1185">Reference proteome</keyword>
<dbReference type="Proteomes" id="UP000006530">
    <property type="component" value="Segment"/>
</dbReference>
<dbReference type="InterPro" id="IPR002109">
    <property type="entry name" value="Glutaredoxin"/>
</dbReference>
<evidence type="ECO:0000256" key="1">
    <source>
        <dbReference type="ARBA" id="ARBA00023157"/>
    </source>
</evidence>
<dbReference type="GO" id="GO:0034599">
    <property type="term" value="P:cellular response to oxidative stress"/>
    <property type="evidence" value="ECO:0007669"/>
    <property type="project" value="TreeGrafter"/>
</dbReference>
<proteinExistence type="predicted"/>
<dbReference type="PROSITE" id="PS51354">
    <property type="entry name" value="GLUTAREDOXIN_2"/>
    <property type="match status" value="1"/>
</dbReference>
<dbReference type="InterPro" id="IPR036249">
    <property type="entry name" value="Thioredoxin-like_sf"/>
</dbReference>
<dbReference type="PANTHER" id="PTHR45694:SF18">
    <property type="entry name" value="GLUTAREDOXIN-1-RELATED"/>
    <property type="match status" value="1"/>
</dbReference>
<dbReference type="Gene3D" id="3.40.30.10">
    <property type="entry name" value="Glutaredoxin"/>
    <property type="match status" value="1"/>
</dbReference>
<dbReference type="PROSITE" id="PS00195">
    <property type="entry name" value="GLUTAREDOXIN_1"/>
    <property type="match status" value="1"/>
</dbReference>
<dbReference type="CDD" id="cd02066">
    <property type="entry name" value="GRX_family"/>
    <property type="match status" value="1"/>
</dbReference>
<dbReference type="Pfam" id="PF00462">
    <property type="entry name" value="Glutaredoxin"/>
    <property type="match status" value="1"/>
</dbReference>
<sequence length="86" mass="10112">MNFTVYSKDGCPYCTQVKRVLDLCNFKYQEYKLDEHFDRFAFYEEFGGNATFPQILLNNKKLGGCTDTVKYLKEHNLLDGSRRHTS</sequence>
<dbReference type="PRINTS" id="PR00160">
    <property type="entry name" value="GLUTAREDOXIN"/>
</dbReference>
<dbReference type="GeneID" id="10327143"/>
<reference evidence="4 5" key="1">
    <citation type="journal article" date="2010" name="Environ. Microbiol.">
        <title>Genomic analysis of oceanic cyanobacterial myoviruses compared with T4-like myoviruses from diverse hosts and environments.</title>
        <authorList>
            <person name="Sullivan M.B."/>
            <person name="Huang K.H."/>
            <person name="Ignacio-Espinoza J.C."/>
            <person name="Berlin A.M."/>
            <person name="Kelly L."/>
            <person name="Weigele P.R."/>
            <person name="DeFrancesco A.S."/>
            <person name="Kern S.E."/>
            <person name="Thompson L.R."/>
            <person name="Young S."/>
            <person name="Yandava C."/>
            <person name="Fu R."/>
            <person name="Krastins B."/>
            <person name="Chase M."/>
            <person name="Sarracino D."/>
            <person name="Osburne M.S."/>
            <person name="Henn M.R."/>
            <person name="Chisholm S.W."/>
        </authorList>
    </citation>
    <scope>NUCLEOTIDE SEQUENCE [LARGE SCALE GENOMIC DNA]</scope>
    <source>
        <strain evidence="4">M4-247</strain>
    </source>
</reference>
<evidence type="ECO:0000256" key="2">
    <source>
        <dbReference type="ARBA" id="ARBA00023284"/>
    </source>
</evidence>
<accession>E3SN61</accession>
<dbReference type="PANTHER" id="PTHR45694">
    <property type="entry name" value="GLUTAREDOXIN 2"/>
    <property type="match status" value="1"/>
</dbReference>
<dbReference type="GO" id="GO:0015038">
    <property type="term" value="F:glutathione disulfide oxidoreductase activity"/>
    <property type="evidence" value="ECO:0007669"/>
    <property type="project" value="TreeGrafter"/>
</dbReference>
<organism evidence="4 5">
    <name type="scientific">Prochlorococcus phage P-HM1</name>
    <dbReference type="NCBI Taxonomy" id="445700"/>
    <lineage>
        <taxon>Viruses</taxon>
        <taxon>Duplodnaviria</taxon>
        <taxon>Heunggongvirae</taxon>
        <taxon>Uroviricota</taxon>
        <taxon>Caudoviricetes</taxon>
        <taxon>Eurybiavirus</taxon>
        <taxon>Eurybiavirus PHM2</taxon>
    </lineage>
</organism>
<dbReference type="KEGG" id="vg:10327143"/>